<evidence type="ECO:0000313" key="22">
    <source>
        <dbReference type="EMBL" id="KAJ5703438.1"/>
    </source>
</evidence>
<dbReference type="FunFam" id="1.10.1600.10:FF:000002">
    <property type="entry name" value="X-ray repair cross-complementing protein 5"/>
    <property type="match status" value="1"/>
</dbReference>
<dbReference type="EMBL" id="JAQJAN010000023">
    <property type="protein sequence ID" value="KAJ5703438.1"/>
    <property type="molecule type" value="Genomic_DNA"/>
</dbReference>
<dbReference type="InterPro" id="IPR005161">
    <property type="entry name" value="Ku_N"/>
</dbReference>
<evidence type="ECO:0000256" key="11">
    <source>
        <dbReference type="ARBA" id="ARBA00022806"/>
    </source>
</evidence>
<dbReference type="Proteomes" id="UP001215712">
    <property type="component" value="Unassembled WGS sequence"/>
</dbReference>
<evidence type="ECO:0000256" key="16">
    <source>
        <dbReference type="ARBA" id="ARBA00023204"/>
    </source>
</evidence>
<sequence length="718" mass="79987">MADKEATVYIVDLGRSMGEKRHGRTITDLDWAMQYVWDKITNTVIRGRKTDLAGFIALRTDDTMNDYQEDDSFSNISVLSGLKQILTPDIRKLQEAIKPSRTYKGDAISALVLAIQMITAQCKKLKYKREIVLVTNGTGLINSEGLDQIKEKIEEDNITLKIVGPDFDDPESGVKEEDKDERKAQNETLLRDFIATLPENGIFGTLESAISELDIPRIKEVKHMASFKGFLSLGNAGEYETAIRIPVERYAKTMVAKPPTASSYVLRSGNEPGEGVDPATAQAPVEWESLVTIRTSRTYQVADESAPGGKADVEREELAKGYEYGRTVVPITEMDENITTLTTFAGMEIIGFVANDKYARYLQMGNVNILIASKGNQKGSLALSSFIHALFEAESYAVARLVTKESKPPMPVLLAPCLESDFEGLLEIQLPFAEDLRAYQFPPLDKVVTVSGKIVTEHRNLPNDALQDAMSQYVDSMELDLKDDDGDIIDEVPIDYSYSPLLHRLQSAVRWRAINPNGAIAEPSATLTKFSHPDEELVKKSQAELEGLIAAADVKKVLPKAKGRKRTRETEKPLSGLDVDALLNLEPKRAKISAENAIPEFKQLLSRADTVDSIRDAVKQMVHIIEEQIKYSLGDSNYQRVVEGLGTIREELVEYEEPAIYNDLLPTLKEKMLSGRLDGDRMELWWLIRKGKLGLIDQNESESSFVSEEEATKFLAAV</sequence>
<dbReference type="InterPro" id="IPR016194">
    <property type="entry name" value="SPOC-like_C_dom_sf"/>
</dbReference>
<dbReference type="GO" id="GO:0003678">
    <property type="term" value="F:DNA helicase activity"/>
    <property type="evidence" value="ECO:0007669"/>
    <property type="project" value="UniProtKB-EC"/>
</dbReference>
<dbReference type="SMART" id="SM00559">
    <property type="entry name" value="Ku78"/>
    <property type="match status" value="1"/>
</dbReference>
<keyword evidence="17 20" id="KW-0539">Nucleus</keyword>
<evidence type="ECO:0000256" key="17">
    <source>
        <dbReference type="ARBA" id="ARBA00023242"/>
    </source>
</evidence>
<keyword evidence="9 20" id="KW-0227">DNA damage</keyword>
<evidence type="ECO:0000256" key="1">
    <source>
        <dbReference type="ARBA" id="ARBA00004123"/>
    </source>
</evidence>
<evidence type="ECO:0000256" key="15">
    <source>
        <dbReference type="ARBA" id="ARBA00023172"/>
    </source>
</evidence>
<dbReference type="GO" id="GO:0000781">
    <property type="term" value="C:chromosome, telomeric region"/>
    <property type="evidence" value="ECO:0007669"/>
    <property type="project" value="UniProtKB-SubCell"/>
</dbReference>
<dbReference type="GO" id="GO:0003690">
    <property type="term" value="F:double-stranded DNA binding"/>
    <property type="evidence" value="ECO:0007669"/>
    <property type="project" value="TreeGrafter"/>
</dbReference>
<dbReference type="InterPro" id="IPR024193">
    <property type="entry name" value="Ku80"/>
</dbReference>
<evidence type="ECO:0000256" key="5">
    <source>
        <dbReference type="ARBA" id="ARBA00012551"/>
    </source>
</evidence>
<reference evidence="22" key="2">
    <citation type="submission" date="2023-01" db="EMBL/GenBank/DDBJ databases">
        <authorList>
            <person name="Petersen C."/>
        </authorList>
    </citation>
    <scope>NUCLEOTIDE SEQUENCE</scope>
    <source>
        <strain evidence="22">IBT 17514</strain>
    </source>
</reference>
<keyword evidence="11 20" id="KW-0347">Helicase</keyword>
<dbReference type="SUPFAM" id="SSF100939">
    <property type="entry name" value="SPOC domain-like"/>
    <property type="match status" value="1"/>
</dbReference>
<evidence type="ECO:0000256" key="14">
    <source>
        <dbReference type="ARBA" id="ARBA00023125"/>
    </source>
</evidence>
<dbReference type="FunFam" id="3.40.50.410:FF:000073">
    <property type="entry name" value="ATP-dependent DNA helicase II subunit 2"/>
    <property type="match status" value="1"/>
</dbReference>
<keyword evidence="10 20" id="KW-0378">Hydrolase</keyword>
<comment type="subunit">
    <text evidence="4">Heterodimer of Ku70 and Ku80.</text>
</comment>
<keyword evidence="13" id="KW-0779">Telomere</keyword>
<comment type="function">
    <text evidence="18">Single-stranded DNA-dependent ATP-dependent helicase. Involved in non-homologous end joining (NHEJ) DNA double strand break repair. DNA-binding is sequence-independent but has a high affinity to nicks in double-stranded DNA and to the ends of duplex DNA. Binds to naturally occurring chromosomal ends, and therefore provides chromosomal end protection. Required also for telomere recombination to repair telomeric ends in the absence of telomerase. KU70, of the KU70/KU80 heterodimer, binds to the stem loop of TLC1, the RNA component of telomerase. Involved in telomere maintenance. Interacts with telomeric repeats and subtelomeric sequences thereby controlling telomere length and protecting against subtelomeric rearrangement. Maintains telomeric chromatin, which is involved in silencing the expression of genes located at the telomere. Required for mating-type switching.</text>
</comment>
<evidence type="ECO:0000256" key="20">
    <source>
        <dbReference type="PIRNR" id="PIRNR016570"/>
    </source>
</evidence>
<organism evidence="22 23">
    <name type="scientific">Penicillium malachiteum</name>
    <dbReference type="NCBI Taxonomy" id="1324776"/>
    <lineage>
        <taxon>Eukaryota</taxon>
        <taxon>Fungi</taxon>
        <taxon>Dikarya</taxon>
        <taxon>Ascomycota</taxon>
        <taxon>Pezizomycotina</taxon>
        <taxon>Eurotiomycetes</taxon>
        <taxon>Eurotiomycetidae</taxon>
        <taxon>Eurotiales</taxon>
        <taxon>Aspergillaceae</taxon>
        <taxon>Penicillium</taxon>
    </lineage>
</organism>
<dbReference type="InterPro" id="IPR006164">
    <property type="entry name" value="DNA_bd_Ku70/Ku80"/>
</dbReference>
<keyword evidence="23" id="KW-1185">Reference proteome</keyword>
<dbReference type="GO" id="GO:0000723">
    <property type="term" value="P:telomere maintenance"/>
    <property type="evidence" value="ECO:0007669"/>
    <property type="project" value="InterPro"/>
</dbReference>
<keyword evidence="15 20" id="KW-0233">DNA recombination</keyword>
<keyword evidence="7" id="KW-0158">Chromosome</keyword>
<dbReference type="FunFam" id="2.40.290.10:FF:000008">
    <property type="entry name" value="ATP-dependent DNA helicase II subunit 2"/>
    <property type="match status" value="1"/>
</dbReference>
<dbReference type="Gene3D" id="2.40.290.10">
    <property type="match status" value="1"/>
</dbReference>
<dbReference type="Gene3D" id="1.25.40.240">
    <property type="entry name" value="Ku, C-terminal domain"/>
    <property type="match status" value="1"/>
</dbReference>
<evidence type="ECO:0000256" key="12">
    <source>
        <dbReference type="ARBA" id="ARBA00022840"/>
    </source>
</evidence>
<dbReference type="SUPFAM" id="SSF53300">
    <property type="entry name" value="vWA-like"/>
    <property type="match status" value="1"/>
</dbReference>
<evidence type="ECO:0000256" key="2">
    <source>
        <dbReference type="ARBA" id="ARBA00004574"/>
    </source>
</evidence>
<name>A0AAD6HAR6_9EURO</name>
<dbReference type="CDD" id="cd00873">
    <property type="entry name" value="KU80"/>
    <property type="match status" value="1"/>
</dbReference>
<dbReference type="GO" id="GO:0005524">
    <property type="term" value="F:ATP binding"/>
    <property type="evidence" value="ECO:0007669"/>
    <property type="project" value="UniProtKB-UniRule"/>
</dbReference>
<comment type="subcellular location">
    <subcellularLocation>
        <location evidence="2">Chromosome</location>
        <location evidence="2">Telomere</location>
    </subcellularLocation>
    <subcellularLocation>
        <location evidence="1 20">Nucleus</location>
    </subcellularLocation>
</comment>
<keyword evidence="8 20" id="KW-0547">Nucleotide-binding</keyword>
<dbReference type="GO" id="GO:0042162">
    <property type="term" value="F:telomeric DNA binding"/>
    <property type="evidence" value="ECO:0007669"/>
    <property type="project" value="InterPro"/>
</dbReference>
<dbReference type="PANTHER" id="PTHR12604:SF4">
    <property type="entry name" value="X-RAY REPAIR CROSS-COMPLEMENTING PROTEIN 5"/>
    <property type="match status" value="1"/>
</dbReference>
<dbReference type="Gene3D" id="3.40.50.410">
    <property type="entry name" value="von Willebrand factor, type A domain"/>
    <property type="match status" value="1"/>
</dbReference>
<dbReference type="InterPro" id="IPR036465">
    <property type="entry name" value="vWFA_dom_sf"/>
</dbReference>
<protein>
    <recommendedName>
        <fullName evidence="6 20">ATP-dependent DNA helicase II subunit 2</fullName>
        <ecNumber evidence="5 20">3.6.4.12</ecNumber>
    </recommendedName>
</protein>
<evidence type="ECO:0000256" key="10">
    <source>
        <dbReference type="ARBA" id="ARBA00022801"/>
    </source>
</evidence>
<keyword evidence="12 20" id="KW-0067">ATP-binding</keyword>
<comment type="caution">
    <text evidence="22">The sequence shown here is derived from an EMBL/GenBank/DDBJ whole genome shotgun (WGS) entry which is preliminary data.</text>
</comment>
<dbReference type="GO" id="GO:0006303">
    <property type="term" value="P:double-strand break repair via nonhomologous end joining"/>
    <property type="evidence" value="ECO:0007669"/>
    <property type="project" value="InterPro"/>
</dbReference>
<dbReference type="EC" id="3.6.4.12" evidence="5 20"/>
<gene>
    <name evidence="22" type="ORF">N7493_011827</name>
</gene>
<evidence type="ECO:0000256" key="8">
    <source>
        <dbReference type="ARBA" id="ARBA00022741"/>
    </source>
</evidence>
<dbReference type="SUPFAM" id="SSF101420">
    <property type="entry name" value="C-terminal domain of Ku80"/>
    <property type="match status" value="1"/>
</dbReference>
<reference evidence="22" key="1">
    <citation type="journal article" date="2023" name="IMA Fungus">
        <title>Comparative genomic study of the Penicillium genus elucidates a diverse pangenome and 15 lateral gene transfer events.</title>
        <authorList>
            <person name="Petersen C."/>
            <person name="Sorensen T."/>
            <person name="Nielsen M.R."/>
            <person name="Sondergaard T.E."/>
            <person name="Sorensen J.L."/>
            <person name="Fitzpatrick D.A."/>
            <person name="Frisvad J.C."/>
            <person name="Nielsen K.L."/>
        </authorList>
    </citation>
    <scope>NUCLEOTIDE SEQUENCE</scope>
    <source>
        <strain evidence="22">IBT 17514</strain>
    </source>
</reference>
<evidence type="ECO:0000313" key="23">
    <source>
        <dbReference type="Proteomes" id="UP001215712"/>
    </source>
</evidence>
<accession>A0AAD6HAR6</accession>
<evidence type="ECO:0000256" key="19">
    <source>
        <dbReference type="ARBA" id="ARBA00047995"/>
    </source>
</evidence>
<dbReference type="Gene3D" id="1.10.1600.10">
    <property type="match status" value="1"/>
</dbReference>
<dbReference type="InterPro" id="IPR036494">
    <property type="entry name" value="Ku_C_sf"/>
</dbReference>
<evidence type="ECO:0000256" key="13">
    <source>
        <dbReference type="ARBA" id="ARBA00022895"/>
    </source>
</evidence>
<comment type="catalytic activity">
    <reaction evidence="19 20">
        <text>ATP + H2O = ADP + phosphate + H(+)</text>
        <dbReference type="Rhea" id="RHEA:13065"/>
        <dbReference type="ChEBI" id="CHEBI:15377"/>
        <dbReference type="ChEBI" id="CHEBI:15378"/>
        <dbReference type="ChEBI" id="CHEBI:30616"/>
        <dbReference type="ChEBI" id="CHEBI:43474"/>
        <dbReference type="ChEBI" id="CHEBI:456216"/>
        <dbReference type="EC" id="3.6.4.12"/>
    </reaction>
</comment>
<keyword evidence="14 20" id="KW-0238">DNA-binding</keyword>
<evidence type="ECO:0000256" key="9">
    <source>
        <dbReference type="ARBA" id="ARBA00022763"/>
    </source>
</evidence>
<evidence type="ECO:0000256" key="7">
    <source>
        <dbReference type="ARBA" id="ARBA00022454"/>
    </source>
</evidence>
<comment type="similarity">
    <text evidence="3 20">Belongs to the ku80 family.</text>
</comment>
<dbReference type="GO" id="GO:0003684">
    <property type="term" value="F:damaged DNA binding"/>
    <property type="evidence" value="ECO:0007669"/>
    <property type="project" value="InterPro"/>
</dbReference>
<dbReference type="PIRSF" id="PIRSF016570">
    <property type="entry name" value="Ku80"/>
    <property type="match status" value="1"/>
</dbReference>
<dbReference type="Pfam" id="PF08785">
    <property type="entry name" value="Ku_PK_bind"/>
    <property type="match status" value="1"/>
</dbReference>
<feature type="domain" description="Ku" evidence="21">
    <location>
        <begin position="310"/>
        <end position="447"/>
    </location>
</feature>
<dbReference type="Pfam" id="PF03731">
    <property type="entry name" value="Ku_N"/>
    <property type="match status" value="1"/>
</dbReference>
<dbReference type="AlphaFoldDB" id="A0AAD6HAR6"/>
<dbReference type="GO" id="GO:0043564">
    <property type="term" value="C:Ku70:Ku80 complex"/>
    <property type="evidence" value="ECO:0007669"/>
    <property type="project" value="InterPro"/>
</dbReference>
<dbReference type="PANTHER" id="PTHR12604">
    <property type="entry name" value="KU AUTOANTIGEN DNA HELICASE"/>
    <property type="match status" value="1"/>
</dbReference>
<dbReference type="InterPro" id="IPR014893">
    <property type="entry name" value="Ku_PK_bind"/>
</dbReference>
<dbReference type="GO" id="GO:0006310">
    <property type="term" value="P:DNA recombination"/>
    <property type="evidence" value="ECO:0007669"/>
    <property type="project" value="UniProtKB-KW"/>
</dbReference>
<keyword evidence="16 20" id="KW-0234">DNA repair</keyword>
<evidence type="ECO:0000256" key="6">
    <source>
        <dbReference type="ARBA" id="ARBA00021792"/>
    </source>
</evidence>
<evidence type="ECO:0000256" key="3">
    <source>
        <dbReference type="ARBA" id="ARBA00007726"/>
    </source>
</evidence>
<dbReference type="Pfam" id="PF02735">
    <property type="entry name" value="Ku"/>
    <property type="match status" value="1"/>
</dbReference>
<evidence type="ECO:0000259" key="21">
    <source>
        <dbReference type="SMART" id="SM00559"/>
    </source>
</evidence>
<evidence type="ECO:0000256" key="4">
    <source>
        <dbReference type="ARBA" id="ARBA00011584"/>
    </source>
</evidence>
<evidence type="ECO:0000256" key="18">
    <source>
        <dbReference type="ARBA" id="ARBA00024890"/>
    </source>
</evidence>
<proteinExistence type="inferred from homology"/>
<dbReference type="GO" id="GO:0016787">
    <property type="term" value="F:hydrolase activity"/>
    <property type="evidence" value="ECO:0007669"/>
    <property type="project" value="UniProtKB-KW"/>
</dbReference>
<dbReference type="FunFam" id="1.25.40.240:FF:000002">
    <property type="entry name" value="ATP-dependent DNA helicase II subunit 2"/>
    <property type="match status" value="1"/>
</dbReference>